<dbReference type="RefSeq" id="XP_009689498.1">
    <property type="nucleotide sequence ID" value="XM_009691203.1"/>
</dbReference>
<dbReference type="KEGG" id="tot:TOT_010000657"/>
<reference evidence="4 5" key="1">
    <citation type="journal article" date="2012" name="MBio">
        <title>Comparative genome analysis of three eukaryotic parasites with differing abilities to transform leukocytes reveals key mediators of Theileria-induced leukocyte transformation.</title>
        <authorList>
            <person name="Hayashida K."/>
            <person name="Hara Y."/>
            <person name="Abe T."/>
            <person name="Yamasaki C."/>
            <person name="Toyoda A."/>
            <person name="Kosuge T."/>
            <person name="Suzuki Y."/>
            <person name="Sato Y."/>
            <person name="Kawashima S."/>
            <person name="Katayama T."/>
            <person name="Wakaguri H."/>
            <person name="Inoue N."/>
            <person name="Homma K."/>
            <person name="Tada-Umezaki M."/>
            <person name="Yagi Y."/>
            <person name="Fujii Y."/>
            <person name="Habara T."/>
            <person name="Kanehisa M."/>
            <person name="Watanabe H."/>
            <person name="Ito K."/>
            <person name="Gojobori T."/>
            <person name="Sugawara H."/>
            <person name="Imanishi T."/>
            <person name="Weir W."/>
            <person name="Gardner M."/>
            <person name="Pain A."/>
            <person name="Shiels B."/>
            <person name="Hattori M."/>
            <person name="Nene V."/>
            <person name="Sugimoto C."/>
        </authorList>
    </citation>
    <scope>NUCLEOTIDE SEQUENCE [LARGE SCALE GENOMIC DNA]</scope>
    <source>
        <strain evidence="4 5">Shintoku</strain>
    </source>
</reference>
<keyword evidence="1" id="KW-0175">Coiled coil</keyword>
<keyword evidence="5" id="KW-1185">Reference proteome</keyword>
<evidence type="ECO:0000256" key="2">
    <source>
        <dbReference type="SAM" id="MobiDB-lite"/>
    </source>
</evidence>
<dbReference type="VEuPathDB" id="PiroplasmaDB:TOT_010000657"/>
<feature type="region of interest" description="Disordered" evidence="2">
    <location>
        <begin position="568"/>
        <end position="594"/>
    </location>
</feature>
<name>J4CCD4_THEOR</name>
<organism evidence="4 5">
    <name type="scientific">Theileria orientalis strain Shintoku</name>
    <dbReference type="NCBI Taxonomy" id="869250"/>
    <lineage>
        <taxon>Eukaryota</taxon>
        <taxon>Sar</taxon>
        <taxon>Alveolata</taxon>
        <taxon>Apicomplexa</taxon>
        <taxon>Aconoidasida</taxon>
        <taxon>Piroplasmida</taxon>
        <taxon>Theileriidae</taxon>
        <taxon>Theileria</taxon>
    </lineage>
</organism>
<feature type="transmembrane region" description="Helical" evidence="3">
    <location>
        <begin position="600"/>
        <end position="624"/>
    </location>
</feature>
<feature type="coiled-coil region" evidence="1">
    <location>
        <begin position="401"/>
        <end position="428"/>
    </location>
</feature>
<evidence type="ECO:0000313" key="5">
    <source>
        <dbReference type="Proteomes" id="UP000003786"/>
    </source>
</evidence>
<accession>J4CCD4</accession>
<evidence type="ECO:0000256" key="3">
    <source>
        <dbReference type="SAM" id="Phobius"/>
    </source>
</evidence>
<keyword evidence="3" id="KW-1133">Transmembrane helix</keyword>
<dbReference type="EMBL" id="AP011946">
    <property type="protein sequence ID" value="BAM39197.1"/>
    <property type="molecule type" value="Genomic_DNA"/>
</dbReference>
<feature type="compositionally biased region" description="Basic and acidic residues" evidence="2">
    <location>
        <begin position="574"/>
        <end position="594"/>
    </location>
</feature>
<keyword evidence="3" id="KW-0812">Transmembrane</keyword>
<gene>
    <name evidence="4" type="ORF">TOT_010000657</name>
</gene>
<keyword evidence="3" id="KW-0472">Membrane</keyword>
<dbReference type="GeneID" id="20713547"/>
<evidence type="ECO:0000256" key="1">
    <source>
        <dbReference type="SAM" id="Coils"/>
    </source>
</evidence>
<dbReference type="AlphaFoldDB" id="J4CCD4"/>
<protein>
    <submittedName>
        <fullName evidence="4">Uncharacterized protein</fullName>
    </submittedName>
</protein>
<sequence length="632" mass="72516">MPFKNPDYSNKQLLSGSYMGEGANKGMKHNSLCCRQPRAGSTTSMFVILTFAGIFIANSLSVRPAMGGGYSDLNVLFHAKNTDKYSENGYNITVKKENFPGCSNFVVFTHTITFTKEEDKLNYNVLLYDGNTINKGNRVFGYYYPRDINQVVEELKIYYFVLEPNVPLVVSFKCPGNIYNCYFGKLKEAGWDRAYNITSYSFGKECDKSHLLAELRTMTRNKKIGFTIGTDNVDIFGIRQEIKDKNFRFIFIPKGKKSLQGNQLLFAIDFDKQVPKLSDTSDDIKSHCSGILNHVCKNSSKKENCMSQTKTQYSIQYNFEFKHKNAIDPYYLNSVNGHFFDGIMVYFVRTSDRPPQSSCENEEDNKCMALLVEFVDSCNSKIHIKRKDKEGYWWSKEKVDYKDDDTLLKKLKEIKEQAQNEVNTVILDKKERYLGVESVDPKDIVVYKQYTYKFKGAKNPNIIYDRKDPGISAIQSSTIKSQNVEVYFLKAGGKEDKKPFLIVLDQNGQPENKKKAYYFKHKASFKEWKEFTDFNKLQDKLDKISKYGKCIHNLSLLQWYAYEILTGKDPPPQKPKEEKTPNRPDTFKPPPKEKTLPIPLIAGCSTAGGVFVISSAAGYGIYWYNTTIKLLT</sequence>
<evidence type="ECO:0000313" key="4">
    <source>
        <dbReference type="EMBL" id="BAM39197.1"/>
    </source>
</evidence>
<proteinExistence type="predicted"/>
<dbReference type="Proteomes" id="UP000003786">
    <property type="component" value="Chromosome 1"/>
</dbReference>